<protein>
    <recommendedName>
        <fullName evidence="4">Molybdopterin synthase catalytic subunit</fullName>
        <ecNumber evidence="3">2.8.1.12</ecNumber>
    </recommendedName>
    <alternativeName>
        <fullName evidence="10">MPT synthase subunit 2</fullName>
    </alternativeName>
    <alternativeName>
        <fullName evidence="8">Molybdenum cofactor biosynthesis protein E</fullName>
    </alternativeName>
    <alternativeName>
        <fullName evidence="9">Molybdopterin-converting factor large subunit</fullName>
    </alternativeName>
    <alternativeName>
        <fullName evidence="11">Molybdopterin-converting factor subunit 2</fullName>
    </alternativeName>
</protein>
<reference evidence="14" key="1">
    <citation type="journal article" date="2019" name="Int. J. Syst. Evol. Microbiol.">
        <title>The Global Catalogue of Microorganisms (GCM) 10K type strain sequencing project: providing services to taxonomists for standard genome sequencing and annotation.</title>
        <authorList>
            <consortium name="The Broad Institute Genomics Platform"/>
            <consortium name="The Broad Institute Genome Sequencing Center for Infectious Disease"/>
            <person name="Wu L."/>
            <person name="Ma J."/>
        </authorList>
    </citation>
    <scope>NUCLEOTIDE SEQUENCE [LARGE SCALE GENOMIC DNA]</scope>
    <source>
        <strain evidence="14">JCM 17498</strain>
    </source>
</reference>
<name>A0ABP7DJL4_9SPHN</name>
<evidence type="ECO:0000256" key="11">
    <source>
        <dbReference type="ARBA" id="ARBA00032474"/>
    </source>
</evidence>
<comment type="similarity">
    <text evidence="2">Belongs to the MoaE family.</text>
</comment>
<comment type="subunit">
    <text evidence="7">Heterotetramer of 2 MoaD subunits and 2 MoaE subunits. Also stable as homodimer. The enzyme changes between these two forms during catalysis.</text>
</comment>
<dbReference type="Proteomes" id="UP001500523">
    <property type="component" value="Unassembled WGS sequence"/>
</dbReference>
<dbReference type="CDD" id="cd00756">
    <property type="entry name" value="MoaE"/>
    <property type="match status" value="1"/>
</dbReference>
<evidence type="ECO:0000256" key="5">
    <source>
        <dbReference type="ARBA" id="ARBA00023150"/>
    </source>
</evidence>
<evidence type="ECO:0000256" key="1">
    <source>
        <dbReference type="ARBA" id="ARBA00005046"/>
    </source>
</evidence>
<dbReference type="Gene3D" id="3.90.1170.40">
    <property type="entry name" value="Molybdopterin biosynthesis MoaE subunit"/>
    <property type="match status" value="1"/>
</dbReference>
<keyword evidence="14" id="KW-1185">Reference proteome</keyword>
<evidence type="ECO:0000256" key="7">
    <source>
        <dbReference type="ARBA" id="ARBA00026066"/>
    </source>
</evidence>
<sequence>MIRIVVASTPIDLTAEMTLVEQASGAGAVATFTGLVRADAGAAGDVDVLELEHYPGATEAALTVLAQEATTRWSLGAVTIVHRVGPMRPGERIVFVAAAAPHRGAALDSCAYLIDRLKTDAPFWKREIRGESAAWVEARDTDTAAANRWR</sequence>
<evidence type="ECO:0000256" key="10">
    <source>
        <dbReference type="ARBA" id="ARBA00030781"/>
    </source>
</evidence>
<dbReference type="SUPFAM" id="SSF54690">
    <property type="entry name" value="Molybdopterin synthase subunit MoaE"/>
    <property type="match status" value="1"/>
</dbReference>
<accession>A0ABP7DJL4</accession>
<evidence type="ECO:0000256" key="3">
    <source>
        <dbReference type="ARBA" id="ARBA00011950"/>
    </source>
</evidence>
<evidence type="ECO:0000256" key="2">
    <source>
        <dbReference type="ARBA" id="ARBA00005426"/>
    </source>
</evidence>
<evidence type="ECO:0000256" key="6">
    <source>
        <dbReference type="ARBA" id="ARBA00025448"/>
    </source>
</evidence>
<organism evidence="13 14">
    <name type="scientific">Sphingomonas cynarae</name>
    <dbReference type="NCBI Taxonomy" id="930197"/>
    <lineage>
        <taxon>Bacteria</taxon>
        <taxon>Pseudomonadati</taxon>
        <taxon>Pseudomonadota</taxon>
        <taxon>Alphaproteobacteria</taxon>
        <taxon>Sphingomonadales</taxon>
        <taxon>Sphingomonadaceae</taxon>
        <taxon>Sphingomonas</taxon>
    </lineage>
</organism>
<dbReference type="InterPro" id="IPR003448">
    <property type="entry name" value="Mopterin_biosynth_MoaE"/>
</dbReference>
<comment type="pathway">
    <text evidence="1">Cofactor biosynthesis; molybdopterin biosynthesis.</text>
</comment>
<dbReference type="PANTHER" id="PTHR23404">
    <property type="entry name" value="MOLYBDOPTERIN SYNTHASE RELATED"/>
    <property type="match status" value="1"/>
</dbReference>
<keyword evidence="5" id="KW-0501">Molybdenum cofactor biosynthesis</keyword>
<dbReference type="Pfam" id="PF02391">
    <property type="entry name" value="MoaE"/>
    <property type="match status" value="1"/>
</dbReference>
<dbReference type="RefSeq" id="WP_344692627.1">
    <property type="nucleotide sequence ID" value="NZ_BAABBF010000003.1"/>
</dbReference>
<dbReference type="EMBL" id="BAABBF010000003">
    <property type="protein sequence ID" value="GAA3705303.1"/>
    <property type="molecule type" value="Genomic_DNA"/>
</dbReference>
<dbReference type="InterPro" id="IPR036563">
    <property type="entry name" value="MoaE_sf"/>
</dbReference>
<evidence type="ECO:0000313" key="14">
    <source>
        <dbReference type="Proteomes" id="UP001500523"/>
    </source>
</evidence>
<evidence type="ECO:0000313" key="13">
    <source>
        <dbReference type="EMBL" id="GAA3705303.1"/>
    </source>
</evidence>
<comment type="caution">
    <text evidence="13">The sequence shown here is derived from an EMBL/GenBank/DDBJ whole genome shotgun (WGS) entry which is preliminary data.</text>
</comment>
<evidence type="ECO:0000256" key="9">
    <source>
        <dbReference type="ARBA" id="ARBA00030407"/>
    </source>
</evidence>
<evidence type="ECO:0000256" key="12">
    <source>
        <dbReference type="ARBA" id="ARBA00049878"/>
    </source>
</evidence>
<evidence type="ECO:0000256" key="4">
    <source>
        <dbReference type="ARBA" id="ARBA00013858"/>
    </source>
</evidence>
<evidence type="ECO:0000256" key="8">
    <source>
        <dbReference type="ARBA" id="ARBA00029745"/>
    </source>
</evidence>
<comment type="catalytic activity">
    <reaction evidence="12">
        <text>2 [molybdopterin-synthase sulfur-carrier protein]-C-terminal-Gly-aminoethanethioate + cyclic pyranopterin phosphate + H2O = molybdopterin + 2 [molybdopterin-synthase sulfur-carrier protein]-C-terminal Gly-Gly + 2 H(+)</text>
        <dbReference type="Rhea" id="RHEA:26333"/>
        <dbReference type="Rhea" id="RHEA-COMP:12202"/>
        <dbReference type="Rhea" id="RHEA-COMP:19907"/>
        <dbReference type="ChEBI" id="CHEBI:15377"/>
        <dbReference type="ChEBI" id="CHEBI:15378"/>
        <dbReference type="ChEBI" id="CHEBI:58698"/>
        <dbReference type="ChEBI" id="CHEBI:59648"/>
        <dbReference type="ChEBI" id="CHEBI:90778"/>
        <dbReference type="ChEBI" id="CHEBI:232372"/>
        <dbReference type="EC" id="2.8.1.12"/>
    </reaction>
</comment>
<gene>
    <name evidence="13" type="primary">moaE</name>
    <name evidence="13" type="ORF">GCM10022268_13650</name>
</gene>
<comment type="function">
    <text evidence="6">Converts molybdopterin precursor Z into molybdopterin. This requires the incorporation of two sulfur atoms into precursor Z to generate a dithiolene group. The sulfur is provided by MoaD.</text>
</comment>
<proteinExistence type="inferred from homology"/>
<dbReference type="EC" id="2.8.1.12" evidence="3"/>